<dbReference type="PANTHER" id="PTHR47926:SF359">
    <property type="entry name" value="PENTACOTRIPEPTIDE-REPEAT REGION OF PRORP DOMAIN-CONTAINING PROTEIN"/>
    <property type="match status" value="1"/>
</dbReference>
<organism evidence="3 4">
    <name type="scientific">Actinidia chinensis var. chinensis</name>
    <name type="common">Chinese soft-hair kiwi</name>
    <dbReference type="NCBI Taxonomy" id="1590841"/>
    <lineage>
        <taxon>Eukaryota</taxon>
        <taxon>Viridiplantae</taxon>
        <taxon>Streptophyta</taxon>
        <taxon>Embryophyta</taxon>
        <taxon>Tracheophyta</taxon>
        <taxon>Spermatophyta</taxon>
        <taxon>Magnoliopsida</taxon>
        <taxon>eudicotyledons</taxon>
        <taxon>Gunneridae</taxon>
        <taxon>Pentapetalae</taxon>
        <taxon>asterids</taxon>
        <taxon>Ericales</taxon>
        <taxon>Actinidiaceae</taxon>
        <taxon>Actinidia</taxon>
    </lineage>
</organism>
<dbReference type="PANTHER" id="PTHR47926">
    <property type="entry name" value="PENTATRICOPEPTIDE REPEAT-CONTAINING PROTEIN"/>
    <property type="match status" value="1"/>
</dbReference>
<feature type="repeat" description="PPR" evidence="2">
    <location>
        <begin position="95"/>
        <end position="129"/>
    </location>
</feature>
<dbReference type="OMA" id="KESEGCH"/>
<protein>
    <submittedName>
        <fullName evidence="3">Pentatricopeptide repeat-containing protein</fullName>
    </submittedName>
</protein>
<accession>A0A2R6Q774</accession>
<dbReference type="Gene3D" id="1.25.40.10">
    <property type="entry name" value="Tetratricopeptide repeat domain"/>
    <property type="match status" value="1"/>
</dbReference>
<evidence type="ECO:0000313" key="4">
    <source>
        <dbReference type="Proteomes" id="UP000241394"/>
    </source>
</evidence>
<dbReference type="Proteomes" id="UP000241394">
    <property type="component" value="Chromosome LG19"/>
</dbReference>
<dbReference type="GO" id="GO:0009451">
    <property type="term" value="P:RNA modification"/>
    <property type="evidence" value="ECO:0007669"/>
    <property type="project" value="InterPro"/>
</dbReference>
<evidence type="ECO:0000256" key="2">
    <source>
        <dbReference type="PROSITE-ProRule" id="PRU00708"/>
    </source>
</evidence>
<dbReference type="InterPro" id="IPR011990">
    <property type="entry name" value="TPR-like_helical_dom_sf"/>
</dbReference>
<proteinExistence type="predicted"/>
<evidence type="ECO:0000313" key="3">
    <source>
        <dbReference type="EMBL" id="PSS03080.1"/>
    </source>
</evidence>
<sequence length="141" mass="15706">MTKGFVDNNQALHAIYFYQKMVGSNSKPNKYTYPPLLKACGIVGVVEEGVQVHTHVVKHGLRGDGHIRSAGIRMYVSFGRILEARKVFDERAESDVVRWNAMMVGYRKGGDVDAAREMLEAMTEKNTVTWNGMVSGLLGWG</sequence>
<dbReference type="AlphaFoldDB" id="A0A2R6Q774"/>
<dbReference type="GO" id="GO:0003723">
    <property type="term" value="F:RNA binding"/>
    <property type="evidence" value="ECO:0007669"/>
    <property type="project" value="InterPro"/>
</dbReference>
<keyword evidence="1" id="KW-0677">Repeat</keyword>
<comment type="caution">
    <text evidence="3">The sequence shown here is derived from an EMBL/GenBank/DDBJ whole genome shotgun (WGS) entry which is preliminary data.</text>
</comment>
<dbReference type="Gramene" id="PSS03080">
    <property type="protein sequence ID" value="PSS03080"/>
    <property type="gene ID" value="CEY00_Acc21463"/>
</dbReference>
<reference evidence="4" key="2">
    <citation type="journal article" date="2018" name="BMC Genomics">
        <title>A manually annotated Actinidia chinensis var. chinensis (kiwifruit) genome highlights the challenges associated with draft genomes and gene prediction in plants.</title>
        <authorList>
            <person name="Pilkington S.M."/>
            <person name="Crowhurst R."/>
            <person name="Hilario E."/>
            <person name="Nardozza S."/>
            <person name="Fraser L."/>
            <person name="Peng Y."/>
            <person name="Gunaseelan K."/>
            <person name="Simpson R."/>
            <person name="Tahir J."/>
            <person name="Deroles S.C."/>
            <person name="Templeton K."/>
            <person name="Luo Z."/>
            <person name="Davy M."/>
            <person name="Cheng C."/>
            <person name="McNeilage M."/>
            <person name="Scaglione D."/>
            <person name="Liu Y."/>
            <person name="Zhang Q."/>
            <person name="Datson P."/>
            <person name="De Silva N."/>
            <person name="Gardiner S.E."/>
            <person name="Bassett H."/>
            <person name="Chagne D."/>
            <person name="McCallum J."/>
            <person name="Dzierzon H."/>
            <person name="Deng C."/>
            <person name="Wang Y.Y."/>
            <person name="Barron L."/>
            <person name="Manako K."/>
            <person name="Bowen J."/>
            <person name="Foster T.M."/>
            <person name="Erridge Z.A."/>
            <person name="Tiffin H."/>
            <person name="Waite C.N."/>
            <person name="Davies K.M."/>
            <person name="Grierson E.P."/>
            <person name="Laing W.A."/>
            <person name="Kirk R."/>
            <person name="Chen X."/>
            <person name="Wood M."/>
            <person name="Montefiori M."/>
            <person name="Brummell D.A."/>
            <person name="Schwinn K.E."/>
            <person name="Catanach A."/>
            <person name="Fullerton C."/>
            <person name="Li D."/>
            <person name="Meiyalaghan S."/>
            <person name="Nieuwenhuizen N."/>
            <person name="Read N."/>
            <person name="Prakash R."/>
            <person name="Hunter D."/>
            <person name="Zhang H."/>
            <person name="McKenzie M."/>
            <person name="Knabel M."/>
            <person name="Harris A."/>
            <person name="Allan A.C."/>
            <person name="Gleave A."/>
            <person name="Chen A."/>
            <person name="Janssen B.J."/>
            <person name="Plunkett B."/>
            <person name="Ampomah-Dwamena C."/>
            <person name="Voogd C."/>
            <person name="Leif D."/>
            <person name="Lafferty D."/>
            <person name="Souleyre E.J.F."/>
            <person name="Varkonyi-Gasic E."/>
            <person name="Gambi F."/>
            <person name="Hanley J."/>
            <person name="Yao J.L."/>
            <person name="Cheung J."/>
            <person name="David K.M."/>
            <person name="Warren B."/>
            <person name="Marsh K."/>
            <person name="Snowden K.C."/>
            <person name="Lin-Wang K."/>
            <person name="Brian L."/>
            <person name="Martinez-Sanchez M."/>
            <person name="Wang M."/>
            <person name="Ileperuma N."/>
            <person name="Macnee N."/>
            <person name="Campin R."/>
            <person name="McAtee P."/>
            <person name="Drummond R.S.M."/>
            <person name="Espley R.V."/>
            <person name="Ireland H.S."/>
            <person name="Wu R."/>
            <person name="Atkinson R.G."/>
            <person name="Karunairetnam S."/>
            <person name="Bulley S."/>
            <person name="Chunkath S."/>
            <person name="Hanley Z."/>
            <person name="Storey R."/>
            <person name="Thrimawithana A.H."/>
            <person name="Thomson S."/>
            <person name="David C."/>
            <person name="Testolin R."/>
            <person name="Huang H."/>
            <person name="Hellens R.P."/>
            <person name="Schaffer R.J."/>
        </authorList>
    </citation>
    <scope>NUCLEOTIDE SEQUENCE [LARGE SCALE GENOMIC DNA]</scope>
    <source>
        <strain evidence="4">cv. Red5</strain>
    </source>
</reference>
<keyword evidence="4" id="KW-1185">Reference proteome</keyword>
<name>A0A2R6Q774_ACTCC</name>
<gene>
    <name evidence="3" type="ORF">CEY00_Acc21463</name>
</gene>
<dbReference type="NCBIfam" id="TIGR00756">
    <property type="entry name" value="PPR"/>
    <property type="match status" value="1"/>
</dbReference>
<dbReference type="PROSITE" id="PS51375">
    <property type="entry name" value="PPR"/>
    <property type="match status" value="1"/>
</dbReference>
<dbReference type="InterPro" id="IPR002885">
    <property type="entry name" value="PPR_rpt"/>
</dbReference>
<evidence type="ECO:0000256" key="1">
    <source>
        <dbReference type="ARBA" id="ARBA00022737"/>
    </source>
</evidence>
<dbReference type="STRING" id="1590841.A0A2R6Q774"/>
<dbReference type="Pfam" id="PF01535">
    <property type="entry name" value="PPR"/>
    <property type="match status" value="2"/>
</dbReference>
<dbReference type="EMBL" id="NKQK01000019">
    <property type="protein sequence ID" value="PSS03080.1"/>
    <property type="molecule type" value="Genomic_DNA"/>
</dbReference>
<dbReference type="OrthoDB" id="1937829at2759"/>
<dbReference type="InParanoid" id="A0A2R6Q774"/>
<reference evidence="3 4" key="1">
    <citation type="submission" date="2017-07" db="EMBL/GenBank/DDBJ databases">
        <title>An improved, manually edited Actinidia chinensis var. chinensis (kiwifruit) genome highlights the challenges associated with draft genomes and gene prediction in plants.</title>
        <authorList>
            <person name="Pilkington S."/>
            <person name="Crowhurst R."/>
            <person name="Hilario E."/>
            <person name="Nardozza S."/>
            <person name="Fraser L."/>
            <person name="Peng Y."/>
            <person name="Gunaseelan K."/>
            <person name="Simpson R."/>
            <person name="Tahir J."/>
            <person name="Deroles S."/>
            <person name="Templeton K."/>
            <person name="Luo Z."/>
            <person name="Davy M."/>
            <person name="Cheng C."/>
            <person name="Mcneilage M."/>
            <person name="Scaglione D."/>
            <person name="Liu Y."/>
            <person name="Zhang Q."/>
            <person name="Datson P."/>
            <person name="De Silva N."/>
            <person name="Gardiner S."/>
            <person name="Bassett H."/>
            <person name="Chagne D."/>
            <person name="Mccallum J."/>
            <person name="Dzierzon H."/>
            <person name="Deng C."/>
            <person name="Wang Y.-Y."/>
            <person name="Barron N."/>
            <person name="Manako K."/>
            <person name="Bowen J."/>
            <person name="Foster T."/>
            <person name="Erridge Z."/>
            <person name="Tiffin H."/>
            <person name="Waite C."/>
            <person name="Davies K."/>
            <person name="Grierson E."/>
            <person name="Laing W."/>
            <person name="Kirk R."/>
            <person name="Chen X."/>
            <person name="Wood M."/>
            <person name="Montefiori M."/>
            <person name="Brummell D."/>
            <person name="Schwinn K."/>
            <person name="Catanach A."/>
            <person name="Fullerton C."/>
            <person name="Li D."/>
            <person name="Meiyalaghan S."/>
            <person name="Nieuwenhuizen N."/>
            <person name="Read N."/>
            <person name="Prakash R."/>
            <person name="Hunter D."/>
            <person name="Zhang H."/>
            <person name="Mckenzie M."/>
            <person name="Knabel M."/>
            <person name="Harris A."/>
            <person name="Allan A."/>
            <person name="Chen A."/>
            <person name="Janssen B."/>
            <person name="Plunkett B."/>
            <person name="Dwamena C."/>
            <person name="Voogd C."/>
            <person name="Leif D."/>
            <person name="Lafferty D."/>
            <person name="Souleyre E."/>
            <person name="Varkonyi-Gasic E."/>
            <person name="Gambi F."/>
            <person name="Hanley J."/>
            <person name="Yao J.-L."/>
            <person name="Cheung J."/>
            <person name="David K."/>
            <person name="Warren B."/>
            <person name="Marsh K."/>
            <person name="Snowden K."/>
            <person name="Lin-Wang K."/>
            <person name="Brian L."/>
            <person name="Martinez-Sanchez M."/>
            <person name="Wang M."/>
            <person name="Ileperuma N."/>
            <person name="Macnee N."/>
            <person name="Campin R."/>
            <person name="Mcatee P."/>
            <person name="Drummond R."/>
            <person name="Espley R."/>
            <person name="Ireland H."/>
            <person name="Wu R."/>
            <person name="Atkinson R."/>
            <person name="Karunairetnam S."/>
            <person name="Bulley S."/>
            <person name="Chunkath S."/>
            <person name="Hanley Z."/>
            <person name="Storey R."/>
            <person name="Thrimawithana A."/>
            <person name="Thomson S."/>
            <person name="David C."/>
            <person name="Testolin R."/>
        </authorList>
    </citation>
    <scope>NUCLEOTIDE SEQUENCE [LARGE SCALE GENOMIC DNA]</scope>
    <source>
        <strain evidence="4">cv. Red5</strain>
        <tissue evidence="3">Young leaf</tissue>
    </source>
</reference>
<dbReference type="InterPro" id="IPR046960">
    <property type="entry name" value="PPR_At4g14850-like_plant"/>
</dbReference>